<evidence type="ECO:0000256" key="8">
    <source>
        <dbReference type="ARBA" id="ARBA00037998"/>
    </source>
</evidence>
<dbReference type="EMBL" id="RPFW01000011">
    <property type="protein sequence ID" value="TVY99836.1"/>
    <property type="molecule type" value="Genomic_DNA"/>
</dbReference>
<dbReference type="AlphaFoldDB" id="A0A6P2BMJ6"/>
<dbReference type="InterPro" id="IPR052157">
    <property type="entry name" value="BCAA_transport_permease"/>
</dbReference>
<comment type="similarity">
    <text evidence="8">Belongs to the binding-protein-dependent transport system permease family. LivHM subfamily.</text>
</comment>
<dbReference type="Pfam" id="PF02653">
    <property type="entry name" value="BPD_transp_2"/>
    <property type="match status" value="1"/>
</dbReference>
<feature type="transmembrane region" description="Helical" evidence="9">
    <location>
        <begin position="67"/>
        <end position="89"/>
    </location>
</feature>
<comment type="subcellular location">
    <subcellularLocation>
        <location evidence="1">Cell membrane</location>
        <topology evidence="1">Multi-pass membrane protein</topology>
    </subcellularLocation>
</comment>
<accession>A0A6P2BMJ6</accession>
<dbReference type="PANTHER" id="PTHR11795:SF445">
    <property type="entry name" value="AMINO ACID ABC TRANSPORTER PERMEASE PROTEIN"/>
    <property type="match status" value="1"/>
</dbReference>
<name>A0A6P2BMJ6_9ACTN</name>
<feature type="transmembrane region" description="Helical" evidence="9">
    <location>
        <begin position="231"/>
        <end position="254"/>
    </location>
</feature>
<feature type="transmembrane region" description="Helical" evidence="9">
    <location>
        <begin position="32"/>
        <end position="55"/>
    </location>
</feature>
<dbReference type="Proteomes" id="UP000460272">
    <property type="component" value="Unassembled WGS sequence"/>
</dbReference>
<evidence type="ECO:0000256" key="7">
    <source>
        <dbReference type="ARBA" id="ARBA00023136"/>
    </source>
</evidence>
<evidence type="ECO:0000256" key="4">
    <source>
        <dbReference type="ARBA" id="ARBA00022692"/>
    </source>
</evidence>
<dbReference type="InterPro" id="IPR001851">
    <property type="entry name" value="ABC_transp_permease"/>
</dbReference>
<keyword evidence="3" id="KW-1003">Cell membrane</keyword>
<sequence>MTDQDGVLMVLAIIDGILVGGVYALMAVGLTLIFGVLDIINIAQGVLVILGAYLSYSLFTKAHIDPYIGLLITVPAMFVIGVVIHWAFIRRLRGTERTSMTLLVTYAVGLIIEGVLYKLYGATNVQLLPSYGNSSFSLFGNYVQWVYVWDFLLAVLLIGAVYVLLYRTRFGRSVRATMQDQTAARLVGIDVNRVAALTFGIGVAVTAAGGMAFGITNAFNPNSGYDLISRLLSIIILGGMGSVGGALGASLFMLTLESVVSIWQPQWAVAVYYAALVIVLLYRPTGLFGQKAVRAQ</sequence>
<keyword evidence="6 9" id="KW-1133">Transmembrane helix</keyword>
<keyword evidence="2" id="KW-0813">Transport</keyword>
<evidence type="ECO:0000313" key="10">
    <source>
        <dbReference type="EMBL" id="TVY99836.1"/>
    </source>
</evidence>
<dbReference type="GO" id="GO:0006865">
    <property type="term" value="P:amino acid transport"/>
    <property type="evidence" value="ECO:0007669"/>
    <property type="project" value="UniProtKB-KW"/>
</dbReference>
<protein>
    <submittedName>
        <fullName evidence="10">Branched-chain amino acid ABC transporter permease</fullName>
    </submittedName>
</protein>
<dbReference type="PANTHER" id="PTHR11795">
    <property type="entry name" value="BRANCHED-CHAIN AMINO ACID TRANSPORT SYSTEM PERMEASE PROTEIN LIVH"/>
    <property type="match status" value="1"/>
</dbReference>
<evidence type="ECO:0000256" key="3">
    <source>
        <dbReference type="ARBA" id="ARBA00022475"/>
    </source>
</evidence>
<reference evidence="10 11" key="1">
    <citation type="submission" date="2018-11" db="EMBL/GenBank/DDBJ databases">
        <title>Trebonia kvetii gen.nov., sp.nov., a novel acidophilic actinobacterium, and proposal of the new actinobacterial family Treboniaceae fam. nov.</title>
        <authorList>
            <person name="Rapoport D."/>
            <person name="Sagova-Mareckova M."/>
            <person name="Sedlacek I."/>
            <person name="Provaznik J."/>
            <person name="Kralova S."/>
            <person name="Pavlinic D."/>
            <person name="Benes V."/>
            <person name="Kopecky J."/>
        </authorList>
    </citation>
    <scope>NUCLEOTIDE SEQUENCE [LARGE SCALE GENOMIC DNA]</scope>
    <source>
        <strain evidence="10 11">15Tr583</strain>
    </source>
</reference>
<evidence type="ECO:0000256" key="2">
    <source>
        <dbReference type="ARBA" id="ARBA00022448"/>
    </source>
</evidence>
<proteinExistence type="inferred from homology"/>
<evidence type="ECO:0000256" key="9">
    <source>
        <dbReference type="SAM" id="Phobius"/>
    </source>
</evidence>
<comment type="caution">
    <text evidence="10">The sequence shown here is derived from an EMBL/GenBank/DDBJ whole genome shotgun (WGS) entry which is preliminary data.</text>
</comment>
<evidence type="ECO:0000256" key="6">
    <source>
        <dbReference type="ARBA" id="ARBA00022989"/>
    </source>
</evidence>
<keyword evidence="5" id="KW-0029">Amino-acid transport</keyword>
<evidence type="ECO:0000313" key="11">
    <source>
        <dbReference type="Proteomes" id="UP000460272"/>
    </source>
</evidence>
<keyword evidence="4 9" id="KW-0812">Transmembrane</keyword>
<evidence type="ECO:0000256" key="1">
    <source>
        <dbReference type="ARBA" id="ARBA00004651"/>
    </source>
</evidence>
<organism evidence="10 11">
    <name type="scientific">Trebonia kvetii</name>
    <dbReference type="NCBI Taxonomy" id="2480626"/>
    <lineage>
        <taxon>Bacteria</taxon>
        <taxon>Bacillati</taxon>
        <taxon>Actinomycetota</taxon>
        <taxon>Actinomycetes</taxon>
        <taxon>Streptosporangiales</taxon>
        <taxon>Treboniaceae</taxon>
        <taxon>Trebonia</taxon>
    </lineage>
</organism>
<dbReference type="GO" id="GO:0022857">
    <property type="term" value="F:transmembrane transporter activity"/>
    <property type="evidence" value="ECO:0007669"/>
    <property type="project" value="InterPro"/>
</dbReference>
<dbReference type="RefSeq" id="WP_145861944.1">
    <property type="nucleotide sequence ID" value="NZ_RPFW01000011.1"/>
</dbReference>
<evidence type="ECO:0000256" key="5">
    <source>
        <dbReference type="ARBA" id="ARBA00022970"/>
    </source>
</evidence>
<gene>
    <name evidence="10" type="ORF">EAS64_40015</name>
</gene>
<dbReference type="OrthoDB" id="9807115at2"/>
<feature type="transmembrane region" description="Helical" evidence="9">
    <location>
        <begin position="101"/>
        <end position="122"/>
    </location>
</feature>
<feature type="transmembrane region" description="Helical" evidence="9">
    <location>
        <begin position="6"/>
        <end position="25"/>
    </location>
</feature>
<feature type="transmembrane region" description="Helical" evidence="9">
    <location>
        <begin position="266"/>
        <end position="282"/>
    </location>
</feature>
<feature type="transmembrane region" description="Helical" evidence="9">
    <location>
        <begin position="194"/>
        <end position="219"/>
    </location>
</feature>
<feature type="transmembrane region" description="Helical" evidence="9">
    <location>
        <begin position="142"/>
        <end position="165"/>
    </location>
</feature>
<keyword evidence="11" id="KW-1185">Reference proteome</keyword>
<dbReference type="GO" id="GO:0005886">
    <property type="term" value="C:plasma membrane"/>
    <property type="evidence" value="ECO:0007669"/>
    <property type="project" value="UniProtKB-SubCell"/>
</dbReference>
<keyword evidence="7 9" id="KW-0472">Membrane</keyword>
<dbReference type="CDD" id="cd06582">
    <property type="entry name" value="TM_PBP1_LivH_like"/>
    <property type="match status" value="1"/>
</dbReference>